<dbReference type="OrthoDB" id="9770793at2"/>
<organism evidence="1 2">
    <name type="scientific">Paenibacillus athensensis</name>
    <dbReference type="NCBI Taxonomy" id="1967502"/>
    <lineage>
        <taxon>Bacteria</taxon>
        <taxon>Bacillati</taxon>
        <taxon>Bacillota</taxon>
        <taxon>Bacilli</taxon>
        <taxon>Bacillales</taxon>
        <taxon>Paenibacillaceae</taxon>
        <taxon>Paenibacillus</taxon>
    </lineage>
</organism>
<proteinExistence type="predicted"/>
<gene>
    <name evidence="1" type="ORF">B5M42_20530</name>
</gene>
<name>A0A4Y8PTM4_9BACL</name>
<dbReference type="Pfam" id="PF06089">
    <property type="entry name" value="Asparaginase_II"/>
    <property type="match status" value="1"/>
</dbReference>
<evidence type="ECO:0000313" key="1">
    <source>
        <dbReference type="EMBL" id="TFE84286.1"/>
    </source>
</evidence>
<dbReference type="EMBL" id="MYFO01000036">
    <property type="protein sequence ID" value="TFE84286.1"/>
    <property type="molecule type" value="Genomic_DNA"/>
</dbReference>
<sequence>MLTQPREIVVRVCRGPLTESVHRGHMAVIGADGRLVAEAGDARLVTFARSAAKPLQALPVIEAGAADAYGFTAAELALLSSSHSGEAEHVEAAAALLGKLGLSAAQLQCGVHEPFDAAAAHRLRELGELPTSLHNNCSGKHAGMLALALQLGAPTAGYMDAAHPVQLLMRSAVAAMCGLSEAALHIGVDGCGVPVFGMALDRLAYAYARLGTPEDLPAERAAACARVVAALRTHPRLLAGSGRFDTRLIEATNGRLIGKMGAEGVFAVCMPGQGLGMALKIADGQQRALYPAVSEALRQLGWLQPGELLKLAEFHEPVQRNWQGTKVGRILPEVRL</sequence>
<dbReference type="RefSeq" id="WP_134756260.1">
    <property type="nucleotide sequence ID" value="NZ_MYFO02000001.1"/>
</dbReference>
<keyword evidence="2" id="KW-1185">Reference proteome</keyword>
<dbReference type="PANTHER" id="PTHR42110:SF1">
    <property type="entry name" value="L-ASPARAGINASE, PUTATIVE (AFU_ORTHOLOGUE AFUA_3G11890)-RELATED"/>
    <property type="match status" value="1"/>
</dbReference>
<dbReference type="PANTHER" id="PTHR42110">
    <property type="entry name" value="L-ASPARAGINASE, PUTATIVE (AFU_ORTHOLOGUE AFUA_3G11890)-RELATED"/>
    <property type="match status" value="1"/>
</dbReference>
<comment type="caution">
    <text evidence="1">The sequence shown here is derived from an EMBL/GenBank/DDBJ whole genome shotgun (WGS) entry which is preliminary data.</text>
</comment>
<reference evidence="1 2" key="1">
    <citation type="submission" date="2017-03" db="EMBL/GenBank/DDBJ databases">
        <title>Isolation of Levoglucosan Utilizing Bacteria.</title>
        <authorList>
            <person name="Arya A.S."/>
        </authorList>
    </citation>
    <scope>NUCLEOTIDE SEQUENCE [LARGE SCALE GENOMIC DNA]</scope>
    <source>
        <strain evidence="1 2">MEC069</strain>
    </source>
</reference>
<dbReference type="Proteomes" id="UP000298246">
    <property type="component" value="Unassembled WGS sequence"/>
</dbReference>
<evidence type="ECO:0000313" key="2">
    <source>
        <dbReference type="Proteomes" id="UP000298246"/>
    </source>
</evidence>
<dbReference type="InterPro" id="IPR010349">
    <property type="entry name" value="Asparaginase_II"/>
</dbReference>
<dbReference type="AlphaFoldDB" id="A0A4Y8PTM4"/>
<accession>A0A4Y8PTM4</accession>
<protein>
    <submittedName>
        <fullName evidence="1">Asparaginase</fullName>
    </submittedName>
</protein>